<evidence type="ECO:0000313" key="2">
    <source>
        <dbReference type="EMBL" id="EDN91747.1"/>
    </source>
</evidence>
<dbReference type="Proteomes" id="UP000001312">
    <property type="component" value="Unassembled WGS sequence"/>
</dbReference>
<dbReference type="AlphaFoldDB" id="A7EQK5"/>
<accession>A7EQK5</accession>
<feature type="compositionally biased region" description="Polar residues" evidence="1">
    <location>
        <begin position="1"/>
        <end position="12"/>
    </location>
</feature>
<reference evidence="3" key="1">
    <citation type="journal article" date="2011" name="PLoS Genet.">
        <title>Genomic analysis of the necrotrophic fungal pathogens Sclerotinia sclerotiorum and Botrytis cinerea.</title>
        <authorList>
            <person name="Amselem J."/>
            <person name="Cuomo C.A."/>
            <person name="van Kan J.A."/>
            <person name="Viaud M."/>
            <person name="Benito E.P."/>
            <person name="Couloux A."/>
            <person name="Coutinho P.M."/>
            <person name="de Vries R.P."/>
            <person name="Dyer P.S."/>
            <person name="Fillinger S."/>
            <person name="Fournier E."/>
            <person name="Gout L."/>
            <person name="Hahn M."/>
            <person name="Kohn L."/>
            <person name="Lapalu N."/>
            <person name="Plummer K.M."/>
            <person name="Pradier J.M."/>
            <person name="Quevillon E."/>
            <person name="Sharon A."/>
            <person name="Simon A."/>
            <person name="ten Have A."/>
            <person name="Tudzynski B."/>
            <person name="Tudzynski P."/>
            <person name="Wincker P."/>
            <person name="Andrew M."/>
            <person name="Anthouard V."/>
            <person name="Beever R.E."/>
            <person name="Beffa R."/>
            <person name="Benoit I."/>
            <person name="Bouzid O."/>
            <person name="Brault B."/>
            <person name="Chen Z."/>
            <person name="Choquer M."/>
            <person name="Collemare J."/>
            <person name="Cotton P."/>
            <person name="Danchin E.G."/>
            <person name="Da Silva C."/>
            <person name="Gautier A."/>
            <person name="Giraud C."/>
            <person name="Giraud T."/>
            <person name="Gonzalez C."/>
            <person name="Grossetete S."/>
            <person name="Guldener U."/>
            <person name="Henrissat B."/>
            <person name="Howlett B.J."/>
            <person name="Kodira C."/>
            <person name="Kretschmer M."/>
            <person name="Lappartient A."/>
            <person name="Leroch M."/>
            <person name="Levis C."/>
            <person name="Mauceli E."/>
            <person name="Neuveglise C."/>
            <person name="Oeser B."/>
            <person name="Pearson M."/>
            <person name="Poulain J."/>
            <person name="Poussereau N."/>
            <person name="Quesneville H."/>
            <person name="Rascle C."/>
            <person name="Schumacher J."/>
            <person name="Segurens B."/>
            <person name="Sexton A."/>
            <person name="Silva E."/>
            <person name="Sirven C."/>
            <person name="Soanes D.M."/>
            <person name="Talbot N.J."/>
            <person name="Templeton M."/>
            <person name="Yandava C."/>
            <person name="Yarden O."/>
            <person name="Zeng Q."/>
            <person name="Rollins J.A."/>
            <person name="Lebrun M.H."/>
            <person name="Dickman M."/>
        </authorList>
    </citation>
    <scope>NUCLEOTIDE SEQUENCE [LARGE SCALE GENOMIC DNA]</scope>
    <source>
        <strain evidence="3">ATCC 18683 / 1980 / Ss-1</strain>
    </source>
</reference>
<feature type="region of interest" description="Disordered" evidence="1">
    <location>
        <begin position="1"/>
        <end position="22"/>
    </location>
</feature>
<dbReference type="KEGG" id="ssl:SS1G_07607"/>
<organism evidence="2 3">
    <name type="scientific">Sclerotinia sclerotiorum (strain ATCC 18683 / 1980 / Ss-1)</name>
    <name type="common">White mold</name>
    <name type="synonym">Whetzelinia sclerotiorum</name>
    <dbReference type="NCBI Taxonomy" id="665079"/>
    <lineage>
        <taxon>Eukaryota</taxon>
        <taxon>Fungi</taxon>
        <taxon>Dikarya</taxon>
        <taxon>Ascomycota</taxon>
        <taxon>Pezizomycotina</taxon>
        <taxon>Leotiomycetes</taxon>
        <taxon>Helotiales</taxon>
        <taxon>Sclerotiniaceae</taxon>
        <taxon>Sclerotinia</taxon>
    </lineage>
</organism>
<dbReference type="GeneID" id="5487202"/>
<dbReference type="InParanoid" id="A7EQK5"/>
<proteinExistence type="predicted"/>
<dbReference type="RefSeq" id="XP_001590983.1">
    <property type="nucleotide sequence ID" value="XM_001590933.1"/>
</dbReference>
<feature type="compositionally biased region" description="Low complexity" evidence="1">
    <location>
        <begin position="13"/>
        <end position="22"/>
    </location>
</feature>
<evidence type="ECO:0000313" key="3">
    <source>
        <dbReference type="Proteomes" id="UP000001312"/>
    </source>
</evidence>
<sequence>MDHSLTEATMLTSSTQSLRKSSSFSIYDVDNRDIYTMNIEKLQMAKAR</sequence>
<name>A7EQK5_SCLS1</name>
<protein>
    <submittedName>
        <fullName evidence="2">Uncharacterized protein</fullName>
    </submittedName>
</protein>
<evidence type="ECO:0000256" key="1">
    <source>
        <dbReference type="SAM" id="MobiDB-lite"/>
    </source>
</evidence>
<gene>
    <name evidence="2" type="ORF">SS1G_07607</name>
</gene>
<keyword evidence="3" id="KW-1185">Reference proteome</keyword>
<dbReference type="EMBL" id="CH476630">
    <property type="protein sequence ID" value="EDN91747.1"/>
    <property type="molecule type" value="Genomic_DNA"/>
</dbReference>